<dbReference type="PROSITE" id="PS51918">
    <property type="entry name" value="RADICAL_SAM"/>
    <property type="match status" value="1"/>
</dbReference>
<dbReference type="InterPro" id="IPR007197">
    <property type="entry name" value="rSAM"/>
</dbReference>
<dbReference type="SFLD" id="SFLDG01109">
    <property type="entry name" value="Uncharacterised_Radical_SAM_Su"/>
    <property type="match status" value="1"/>
</dbReference>
<dbReference type="InterPro" id="IPR013785">
    <property type="entry name" value="Aldolase_TIM"/>
</dbReference>
<name>D6ST13_9BACT</name>
<evidence type="ECO:0000256" key="2">
    <source>
        <dbReference type="ARBA" id="ARBA00022485"/>
    </source>
</evidence>
<feature type="domain" description="Radical SAM core" evidence="7">
    <location>
        <begin position="176"/>
        <end position="409"/>
    </location>
</feature>
<dbReference type="PANTHER" id="PTHR30352:SF5">
    <property type="entry name" value="PYRUVATE FORMATE-LYASE 1-ACTIVATING ENZYME"/>
    <property type="match status" value="1"/>
</dbReference>
<evidence type="ECO:0000256" key="3">
    <source>
        <dbReference type="ARBA" id="ARBA00022691"/>
    </source>
</evidence>
<organism evidence="8 9">
    <name type="scientific">Desulfonatronospira thiodismutans ASO3-1</name>
    <dbReference type="NCBI Taxonomy" id="555779"/>
    <lineage>
        <taxon>Bacteria</taxon>
        <taxon>Pseudomonadati</taxon>
        <taxon>Thermodesulfobacteriota</taxon>
        <taxon>Desulfovibrionia</taxon>
        <taxon>Desulfovibrionales</taxon>
        <taxon>Desulfonatronovibrionaceae</taxon>
        <taxon>Desulfonatronospira</taxon>
    </lineage>
</organism>
<dbReference type="Gene3D" id="3.20.20.70">
    <property type="entry name" value="Aldolase class I"/>
    <property type="match status" value="1"/>
</dbReference>
<keyword evidence="6" id="KW-0411">Iron-sulfur</keyword>
<dbReference type="SMART" id="SM00729">
    <property type="entry name" value="Elp3"/>
    <property type="match status" value="1"/>
</dbReference>
<dbReference type="OrthoDB" id="9764628at2"/>
<dbReference type="AlphaFoldDB" id="D6ST13"/>
<gene>
    <name evidence="8" type="ORF">Dthio_PD1168</name>
</gene>
<keyword evidence="3" id="KW-0949">S-adenosyl-L-methionine</keyword>
<dbReference type="InterPro" id="IPR058240">
    <property type="entry name" value="rSAM_sf"/>
</dbReference>
<dbReference type="RefSeq" id="WP_008871178.1">
    <property type="nucleotide sequence ID" value="NZ_ACJN02000003.1"/>
</dbReference>
<dbReference type="SFLD" id="SFLDS00029">
    <property type="entry name" value="Radical_SAM"/>
    <property type="match status" value="1"/>
</dbReference>
<dbReference type="GO" id="GO:0003824">
    <property type="term" value="F:catalytic activity"/>
    <property type="evidence" value="ECO:0007669"/>
    <property type="project" value="InterPro"/>
</dbReference>
<keyword evidence="5" id="KW-0408">Iron</keyword>
<reference evidence="8" key="1">
    <citation type="submission" date="2010-05" db="EMBL/GenBank/DDBJ databases">
        <title>The draft genome of Desulfonatronospira thiodismutans ASO3-1.</title>
        <authorList>
            <consortium name="US DOE Joint Genome Institute (JGI-PGF)"/>
            <person name="Lucas S."/>
            <person name="Copeland A."/>
            <person name="Lapidus A."/>
            <person name="Cheng J.-F."/>
            <person name="Bruce D."/>
            <person name="Goodwin L."/>
            <person name="Pitluck S."/>
            <person name="Chertkov O."/>
            <person name="Brettin T."/>
            <person name="Detter J.C."/>
            <person name="Han C."/>
            <person name="Land M.L."/>
            <person name="Hauser L."/>
            <person name="Kyrpides N."/>
            <person name="Mikhailova N."/>
            <person name="Muyzer G."/>
            <person name="Woyke T."/>
        </authorList>
    </citation>
    <scope>NUCLEOTIDE SEQUENCE [LARGE SCALE GENOMIC DNA]</scope>
    <source>
        <strain evidence="8">ASO3-1</strain>
    </source>
</reference>
<evidence type="ECO:0000256" key="6">
    <source>
        <dbReference type="ARBA" id="ARBA00023014"/>
    </source>
</evidence>
<dbReference type="CDD" id="cd01335">
    <property type="entry name" value="Radical_SAM"/>
    <property type="match status" value="1"/>
</dbReference>
<dbReference type="SUPFAM" id="SSF102114">
    <property type="entry name" value="Radical SAM enzymes"/>
    <property type="match status" value="1"/>
</dbReference>
<comment type="caution">
    <text evidence="8">The sequence shown here is derived from an EMBL/GenBank/DDBJ whole genome shotgun (WGS) entry which is preliminary data.</text>
</comment>
<keyword evidence="2" id="KW-0004">4Fe-4S</keyword>
<evidence type="ECO:0000313" key="9">
    <source>
        <dbReference type="Proteomes" id="UP000005496"/>
    </source>
</evidence>
<evidence type="ECO:0000256" key="4">
    <source>
        <dbReference type="ARBA" id="ARBA00022723"/>
    </source>
</evidence>
<dbReference type="InterPro" id="IPR034457">
    <property type="entry name" value="Organic_radical-activating"/>
</dbReference>
<keyword evidence="4" id="KW-0479">Metal-binding</keyword>
<dbReference type="PANTHER" id="PTHR30352">
    <property type="entry name" value="PYRUVATE FORMATE-LYASE-ACTIVATING ENZYME"/>
    <property type="match status" value="1"/>
</dbReference>
<proteinExistence type="predicted"/>
<evidence type="ECO:0000256" key="5">
    <source>
        <dbReference type="ARBA" id="ARBA00023004"/>
    </source>
</evidence>
<keyword evidence="9" id="KW-1185">Reference proteome</keyword>
<dbReference type="InterPro" id="IPR006638">
    <property type="entry name" value="Elp3/MiaA/NifB-like_rSAM"/>
</dbReference>
<evidence type="ECO:0000256" key="1">
    <source>
        <dbReference type="ARBA" id="ARBA00001966"/>
    </source>
</evidence>
<comment type="cofactor">
    <cofactor evidence="1">
        <name>[4Fe-4S] cluster</name>
        <dbReference type="ChEBI" id="CHEBI:49883"/>
    </cofactor>
</comment>
<accession>D6ST13</accession>
<sequence length="420" mass="47104">MPSSKTPHLIYADARGQIYDEPGLLMLVRRGRELALPRPDEMMPLPESSDLFLLPGRKALGLDPETGNVEVMEGLALAGFASPGHTLCATAAYAKEDSAPRLPLYAYGAVGYFRDRFWISAMQVDKDQRQNFCDIPQDKITRGARELLRKYPENRLISHLAGCALNYCCPAARNLALGRFEAPLPTARECNAACIGCISYQPDDSGMQATQARIDFTPSPGEIKEVMLEHCRKEKRPILSFGQGCEGEPLTRARTIIQALQKARQEIPAATININTNASLPEFIPPLARAGMDSMRVSLNSAEPEFYHMYYRPRGYGFEDVIRSISLAREHNMFISLNLLFFPGVTDTEDQMERIAGLVQDHRIDFIQMRNMNLDPDIYLELAGDRALGPGMGLKNFMTRLKKECPWIDFGYFNPCLNQD</sequence>
<protein>
    <submittedName>
        <fullName evidence="8">Radical SAM domain protein</fullName>
    </submittedName>
</protein>
<dbReference type="eggNOG" id="COG2896">
    <property type="taxonomic scope" value="Bacteria"/>
</dbReference>
<dbReference type="Proteomes" id="UP000005496">
    <property type="component" value="Unassembled WGS sequence"/>
</dbReference>
<evidence type="ECO:0000259" key="7">
    <source>
        <dbReference type="PROSITE" id="PS51918"/>
    </source>
</evidence>
<dbReference type="Pfam" id="PF04055">
    <property type="entry name" value="Radical_SAM"/>
    <property type="match status" value="1"/>
</dbReference>
<dbReference type="EMBL" id="ACJN02000003">
    <property type="protein sequence ID" value="EFI33829.1"/>
    <property type="molecule type" value="Genomic_DNA"/>
</dbReference>
<dbReference type="GO" id="GO:0046872">
    <property type="term" value="F:metal ion binding"/>
    <property type="evidence" value="ECO:0007669"/>
    <property type="project" value="UniProtKB-KW"/>
</dbReference>
<evidence type="ECO:0000313" key="8">
    <source>
        <dbReference type="EMBL" id="EFI33829.1"/>
    </source>
</evidence>
<dbReference type="GO" id="GO:0051539">
    <property type="term" value="F:4 iron, 4 sulfur cluster binding"/>
    <property type="evidence" value="ECO:0007669"/>
    <property type="project" value="UniProtKB-KW"/>
</dbReference>